<dbReference type="GO" id="GO:0009098">
    <property type="term" value="P:L-leucine biosynthetic process"/>
    <property type="evidence" value="ECO:0007669"/>
    <property type="project" value="UniProtKB-UniRule"/>
</dbReference>
<dbReference type="FunFam" id="3.30.160.270:FF:000003">
    <property type="entry name" value="2-isopropylmalate synthase"/>
    <property type="match status" value="1"/>
</dbReference>
<proteinExistence type="inferred from homology"/>
<dbReference type="RefSeq" id="WP_086487692.1">
    <property type="nucleotide sequence ID" value="NZ_MSLT01000012.1"/>
</dbReference>
<evidence type="ECO:0000256" key="12">
    <source>
        <dbReference type="ARBA" id="ARBA00029993"/>
    </source>
</evidence>
<dbReference type="SMART" id="SM00917">
    <property type="entry name" value="LeuA_dimer"/>
    <property type="match status" value="1"/>
</dbReference>
<evidence type="ECO:0000256" key="14">
    <source>
        <dbReference type="HAMAP-Rule" id="MF_01025"/>
    </source>
</evidence>
<comment type="subunit">
    <text evidence="14">Homodimer.</text>
</comment>
<dbReference type="GO" id="GO:0005829">
    <property type="term" value="C:cytosol"/>
    <property type="evidence" value="ECO:0007669"/>
    <property type="project" value="TreeGrafter"/>
</dbReference>
<dbReference type="InterPro" id="IPR005671">
    <property type="entry name" value="LeuA_bact_synth"/>
</dbReference>
<sequence length="520" mass="56551">MTDKLFIFDTTLRDGEQSPGASMTKDEKIRIARALEKLRVDVIEAGFPAASPGDFEAVHAVANVINDCSVCGLSRALDHDIDQAAAALKGAVSPRIHTFIATSPIHMEMKLRMQPDSVVEQAVRAVKRARQYTDNVEFSAEDAGRSELDFLCRMIEAVIKAGATTINIPDTVGYKVPERFGNLIHNLITRVPNADKAIFSVHCHNDLGLAVANSLSAVLNGARQVECTINGLGERAGNAALEEIVMAIRTRGDVFTCQTTIDTTQIINCSRLVSNITGFPVQPNKAIVGANAFAHESGIHQDGVLKHRQTYEIMRAEDVGWTANRMVLGKHSGRNAFKAHLKRLNIEFTTEEELNAAFARFKELADKKHEIYDDDLQALVTDTLSSEHETYKLLYLRVISETGELPTAQVTLFIGGEEKTVSAKGSGPVDATFKAIEALVNSGASLLVYSVNNVTDGTDAQGEVGVRLEKEGRIVNGQGSDTDILVASAKAYLNALNKILTPLSRQHPQQHNTNLCKNVP</sequence>
<keyword evidence="7 14" id="KW-0028">Amino-acid biosynthesis</keyword>
<dbReference type="OrthoDB" id="9803573at2"/>
<evidence type="ECO:0000256" key="3">
    <source>
        <dbReference type="ARBA" id="ARBA00009396"/>
    </source>
</evidence>
<dbReference type="EC" id="2.3.3.13" evidence="4 14"/>
<evidence type="ECO:0000256" key="6">
    <source>
        <dbReference type="ARBA" id="ARBA00022430"/>
    </source>
</evidence>
<name>A0A251X763_9GAMM</name>
<keyword evidence="9 14" id="KW-0479">Metal-binding</keyword>
<dbReference type="InterPro" id="IPR002034">
    <property type="entry name" value="AIPM/Hcit_synth_CS"/>
</dbReference>
<gene>
    <name evidence="14" type="primary">leuA</name>
    <name evidence="16" type="ORF">TPSD3_06075</name>
</gene>
<dbReference type="NCBIfam" id="NF002087">
    <property type="entry name" value="PRK00915.1-4"/>
    <property type="match status" value="1"/>
</dbReference>
<dbReference type="Gene3D" id="3.30.160.270">
    <property type="match status" value="1"/>
</dbReference>
<dbReference type="Gene3D" id="1.10.238.260">
    <property type="match status" value="1"/>
</dbReference>
<reference evidence="16 17" key="1">
    <citation type="submission" date="2016-12" db="EMBL/GenBank/DDBJ databases">
        <title>Thioflexothrix psekupsii D3 genome sequencing and assembly.</title>
        <authorList>
            <person name="Fomenkov A."/>
            <person name="Vincze T."/>
            <person name="Grabovich M."/>
            <person name="Anton B.P."/>
            <person name="Dubinina G."/>
            <person name="Orlova M."/>
            <person name="Belousova E."/>
            <person name="Roberts R.J."/>
        </authorList>
    </citation>
    <scope>NUCLEOTIDE SEQUENCE [LARGE SCALE GENOMIC DNA]</scope>
    <source>
        <strain evidence="16">D3</strain>
    </source>
</reference>
<dbReference type="InterPro" id="IPR036230">
    <property type="entry name" value="LeuA_allosteric_dom_sf"/>
</dbReference>
<dbReference type="PANTHER" id="PTHR10277:SF9">
    <property type="entry name" value="2-ISOPROPYLMALATE SYNTHASE 1, CHLOROPLASTIC-RELATED"/>
    <property type="match status" value="1"/>
</dbReference>
<comment type="pathway">
    <text evidence="2 14">Amino-acid biosynthesis; L-leucine biosynthesis; L-leucine from 3-methyl-2-oxobutanoate: step 1/4.</text>
</comment>
<comment type="catalytic activity">
    <reaction evidence="1 14">
        <text>3-methyl-2-oxobutanoate + acetyl-CoA + H2O = (2S)-2-isopropylmalate + CoA + H(+)</text>
        <dbReference type="Rhea" id="RHEA:21524"/>
        <dbReference type="ChEBI" id="CHEBI:1178"/>
        <dbReference type="ChEBI" id="CHEBI:11851"/>
        <dbReference type="ChEBI" id="CHEBI:15377"/>
        <dbReference type="ChEBI" id="CHEBI:15378"/>
        <dbReference type="ChEBI" id="CHEBI:57287"/>
        <dbReference type="ChEBI" id="CHEBI:57288"/>
        <dbReference type="EC" id="2.3.3.13"/>
    </reaction>
</comment>
<feature type="domain" description="Pyruvate carboxyltransferase" evidence="15">
    <location>
        <begin position="5"/>
        <end position="267"/>
    </location>
</feature>
<evidence type="ECO:0000256" key="7">
    <source>
        <dbReference type="ARBA" id="ARBA00022605"/>
    </source>
</evidence>
<dbReference type="GO" id="GO:0003852">
    <property type="term" value="F:2-isopropylmalate synthase activity"/>
    <property type="evidence" value="ECO:0007669"/>
    <property type="project" value="UniProtKB-UniRule"/>
</dbReference>
<dbReference type="InterPro" id="IPR050073">
    <property type="entry name" value="2-IPM_HCS-like"/>
</dbReference>
<dbReference type="UniPathway" id="UPA00048">
    <property type="reaction ID" value="UER00070"/>
</dbReference>
<comment type="function">
    <text evidence="13 14">Catalyzes the condensation of the acetyl group of acetyl-CoA with 3-methyl-2-oxobutanoate (2-ketoisovalerate) to form 3-carboxy-3-hydroxy-4-methylpentanoate (2-isopropylmalate).</text>
</comment>
<keyword evidence="8 14" id="KW-0808">Transferase</keyword>
<dbReference type="SUPFAM" id="SSF51569">
    <property type="entry name" value="Aldolase"/>
    <property type="match status" value="1"/>
</dbReference>
<dbReference type="EMBL" id="MSLT01000012">
    <property type="protein sequence ID" value="OUD13908.1"/>
    <property type="molecule type" value="Genomic_DNA"/>
</dbReference>
<dbReference type="Proteomes" id="UP000194798">
    <property type="component" value="Unassembled WGS sequence"/>
</dbReference>
<dbReference type="Pfam" id="PF08502">
    <property type="entry name" value="LeuA_dimer"/>
    <property type="match status" value="1"/>
</dbReference>
<evidence type="ECO:0000259" key="15">
    <source>
        <dbReference type="PROSITE" id="PS50991"/>
    </source>
</evidence>
<evidence type="ECO:0000256" key="1">
    <source>
        <dbReference type="ARBA" id="ARBA00000064"/>
    </source>
</evidence>
<dbReference type="PANTHER" id="PTHR10277">
    <property type="entry name" value="HOMOCITRATE SYNTHASE-RELATED"/>
    <property type="match status" value="1"/>
</dbReference>
<evidence type="ECO:0000313" key="17">
    <source>
        <dbReference type="Proteomes" id="UP000194798"/>
    </source>
</evidence>
<dbReference type="InterPro" id="IPR013785">
    <property type="entry name" value="Aldolase_TIM"/>
</dbReference>
<feature type="binding site" evidence="14">
    <location>
        <position position="202"/>
    </location>
    <ligand>
        <name>Mn(2+)</name>
        <dbReference type="ChEBI" id="CHEBI:29035"/>
    </ligand>
</feature>
<dbReference type="CDD" id="cd07940">
    <property type="entry name" value="DRE_TIM_IPMS"/>
    <property type="match status" value="1"/>
</dbReference>
<comment type="similarity">
    <text evidence="3 14">Belongs to the alpha-IPM synthase/homocitrate synthase family. LeuA type 1 subfamily.</text>
</comment>
<evidence type="ECO:0000256" key="10">
    <source>
        <dbReference type="ARBA" id="ARBA00023211"/>
    </source>
</evidence>
<feature type="binding site" evidence="14">
    <location>
        <position position="238"/>
    </location>
    <ligand>
        <name>Mn(2+)</name>
        <dbReference type="ChEBI" id="CHEBI:29035"/>
    </ligand>
</feature>
<dbReference type="Pfam" id="PF00682">
    <property type="entry name" value="HMGL-like"/>
    <property type="match status" value="1"/>
</dbReference>
<evidence type="ECO:0000256" key="2">
    <source>
        <dbReference type="ARBA" id="ARBA00004689"/>
    </source>
</evidence>
<feature type="binding site" evidence="14">
    <location>
        <position position="14"/>
    </location>
    <ligand>
        <name>Mn(2+)</name>
        <dbReference type="ChEBI" id="CHEBI:29035"/>
    </ligand>
</feature>
<evidence type="ECO:0000256" key="13">
    <source>
        <dbReference type="ARBA" id="ARBA00037629"/>
    </source>
</evidence>
<dbReference type="AlphaFoldDB" id="A0A251X763"/>
<evidence type="ECO:0000313" key="16">
    <source>
        <dbReference type="EMBL" id="OUD13908.1"/>
    </source>
</evidence>
<feature type="binding site" evidence="14">
    <location>
        <position position="204"/>
    </location>
    <ligand>
        <name>Mn(2+)</name>
        <dbReference type="ChEBI" id="CHEBI:29035"/>
    </ligand>
</feature>
<dbReference type="HAMAP" id="MF_01025">
    <property type="entry name" value="LeuA_type1"/>
    <property type="match status" value="1"/>
</dbReference>
<keyword evidence="14" id="KW-0963">Cytoplasm</keyword>
<dbReference type="InterPro" id="IPR013709">
    <property type="entry name" value="2-isopropylmalate_synth_dimer"/>
</dbReference>
<comment type="caution">
    <text evidence="16">The sequence shown here is derived from an EMBL/GenBank/DDBJ whole genome shotgun (WGS) entry which is preliminary data.</text>
</comment>
<keyword evidence="17" id="KW-1185">Reference proteome</keyword>
<dbReference type="Gene3D" id="3.20.20.70">
    <property type="entry name" value="Aldolase class I"/>
    <property type="match status" value="1"/>
</dbReference>
<dbReference type="GO" id="GO:0003985">
    <property type="term" value="F:acetyl-CoA C-acetyltransferase activity"/>
    <property type="evidence" value="ECO:0007669"/>
    <property type="project" value="UniProtKB-UniRule"/>
</dbReference>
<dbReference type="FunFam" id="1.10.238.260:FF:000001">
    <property type="entry name" value="2-isopropylmalate synthase"/>
    <property type="match status" value="1"/>
</dbReference>
<dbReference type="PROSITE" id="PS00815">
    <property type="entry name" value="AIPM_HOMOCIT_SYNTH_1"/>
    <property type="match status" value="1"/>
</dbReference>
<dbReference type="InterPro" id="IPR000891">
    <property type="entry name" value="PYR_CT"/>
</dbReference>
<dbReference type="PROSITE" id="PS50991">
    <property type="entry name" value="PYR_CT"/>
    <property type="match status" value="1"/>
</dbReference>
<dbReference type="SUPFAM" id="SSF110921">
    <property type="entry name" value="2-isopropylmalate synthase LeuA, allosteric (dimerisation) domain"/>
    <property type="match status" value="1"/>
</dbReference>
<comment type="cofactor">
    <cofactor evidence="14">
        <name>Mn(2+)</name>
        <dbReference type="ChEBI" id="CHEBI:29035"/>
    </cofactor>
</comment>
<organism evidence="16 17">
    <name type="scientific">Thioflexithrix psekupsensis</name>
    <dbReference type="NCBI Taxonomy" id="1570016"/>
    <lineage>
        <taxon>Bacteria</taxon>
        <taxon>Pseudomonadati</taxon>
        <taxon>Pseudomonadota</taxon>
        <taxon>Gammaproteobacteria</taxon>
        <taxon>Thiotrichales</taxon>
        <taxon>Thioflexithrix</taxon>
    </lineage>
</organism>
<dbReference type="InterPro" id="IPR054691">
    <property type="entry name" value="LeuA/HCS_post-cat"/>
</dbReference>
<keyword evidence="11 14" id="KW-0100">Branched-chain amino acid biosynthesis</keyword>
<dbReference type="FunFam" id="3.20.20.70:FF:000010">
    <property type="entry name" value="2-isopropylmalate synthase"/>
    <property type="match status" value="1"/>
</dbReference>
<dbReference type="NCBIfam" id="TIGR00973">
    <property type="entry name" value="leuA_bact"/>
    <property type="match status" value="1"/>
</dbReference>
<evidence type="ECO:0000256" key="4">
    <source>
        <dbReference type="ARBA" id="ARBA00012973"/>
    </source>
</evidence>
<keyword evidence="6 14" id="KW-0432">Leucine biosynthesis</keyword>
<keyword evidence="10 14" id="KW-0464">Manganese</keyword>
<dbReference type="PROSITE" id="PS00816">
    <property type="entry name" value="AIPM_HOMOCIT_SYNTH_2"/>
    <property type="match status" value="1"/>
</dbReference>
<dbReference type="Pfam" id="PF22617">
    <property type="entry name" value="HCS_D2"/>
    <property type="match status" value="1"/>
</dbReference>
<protein>
    <recommendedName>
        <fullName evidence="5 14">2-isopropylmalate synthase</fullName>
        <ecNumber evidence="4 14">2.3.3.13</ecNumber>
    </recommendedName>
    <alternativeName>
        <fullName evidence="12 14">Alpha-IPM synthase</fullName>
    </alternativeName>
    <alternativeName>
        <fullName evidence="14">Alpha-isopropylmalate synthase</fullName>
    </alternativeName>
</protein>
<accession>A0A251X763</accession>
<evidence type="ECO:0000256" key="8">
    <source>
        <dbReference type="ARBA" id="ARBA00022679"/>
    </source>
</evidence>
<feature type="region of interest" description="Regulatory domain" evidence="14">
    <location>
        <begin position="392"/>
        <end position="520"/>
    </location>
</feature>
<evidence type="ECO:0000256" key="5">
    <source>
        <dbReference type="ARBA" id="ARBA00018198"/>
    </source>
</evidence>
<dbReference type="GO" id="GO:0030145">
    <property type="term" value="F:manganese ion binding"/>
    <property type="evidence" value="ECO:0007669"/>
    <property type="project" value="UniProtKB-UniRule"/>
</dbReference>
<dbReference type="NCBIfam" id="NF002086">
    <property type="entry name" value="PRK00915.1-3"/>
    <property type="match status" value="1"/>
</dbReference>
<evidence type="ECO:0000256" key="11">
    <source>
        <dbReference type="ARBA" id="ARBA00023304"/>
    </source>
</evidence>
<evidence type="ECO:0000256" key="9">
    <source>
        <dbReference type="ARBA" id="ARBA00022723"/>
    </source>
</evidence>